<name>A0A0G0Y5V0_9BACT</name>
<evidence type="ECO:0000313" key="2">
    <source>
        <dbReference type="Proteomes" id="UP000034746"/>
    </source>
</evidence>
<dbReference type="NCBIfam" id="NF033519">
    <property type="entry name" value="transpos_ISAzo13"/>
    <property type="match status" value="1"/>
</dbReference>
<organism evidence="1 2">
    <name type="scientific">Candidatus Uhrbacteria bacterium GW2011_GWF2_41_16</name>
    <dbReference type="NCBI Taxonomy" id="1618997"/>
    <lineage>
        <taxon>Bacteria</taxon>
        <taxon>Candidatus Uhriibacteriota</taxon>
    </lineage>
</organism>
<protein>
    <submittedName>
        <fullName evidence="1">Rhodopirellula transposase family protein</fullName>
    </submittedName>
</protein>
<dbReference type="AlphaFoldDB" id="A0A0G0Y5V0"/>
<dbReference type="InterPro" id="IPR011518">
    <property type="entry name" value="Transposase_36"/>
</dbReference>
<gene>
    <name evidence="1" type="ORF">UU48_C0045G0007</name>
</gene>
<evidence type="ECO:0000313" key="1">
    <source>
        <dbReference type="EMBL" id="KKR95687.1"/>
    </source>
</evidence>
<dbReference type="Proteomes" id="UP000034746">
    <property type="component" value="Unassembled WGS sequence"/>
</dbReference>
<accession>A0A0G0Y5V0</accession>
<dbReference type="Pfam" id="PF07592">
    <property type="entry name" value="DDE_Tnp_ISAZ013"/>
    <property type="match status" value="1"/>
</dbReference>
<sequence>MVDERSIKQKFLQVKPFLNERARRCWAAAEAKEIGWGGISLVAKATKMHRDTIAKGMKEIKSPTKIANTRLRRAGAGRKSNAEKNPALKTDLERLVEPATRGDPESALKYTSKSLRTLAKELQTAGHQASHELVAKLLRDEGFSLQANKKTLEGASHPDRNAQFEFINADIRTQQQRSEPVISVDTKKKEIVGDFKNNGRTWRPKGQPEEVRVHDFEIPELGKVVPYGVYDIDHNRGWINLGIDSDTAEFAVESIRRWWNTIGKNTYLHATTLTVTADSGGSNSPRARLWKYELQRFANETGLTLRVRHFPPGTSKWNKIEHRLFSFISQNWRGKPLISHAVIINLIAATTTAKGLKVDCVLDTNKYLVGRKISNNDYNKINFTPEAFHGDWNYSINPNEVDQLIS</sequence>
<proteinExistence type="predicted"/>
<dbReference type="EMBL" id="LCAU01000045">
    <property type="protein sequence ID" value="KKR95687.1"/>
    <property type="molecule type" value="Genomic_DNA"/>
</dbReference>
<comment type="caution">
    <text evidence="1">The sequence shown here is derived from an EMBL/GenBank/DDBJ whole genome shotgun (WGS) entry which is preliminary data.</text>
</comment>
<reference evidence="1 2" key="1">
    <citation type="journal article" date="2015" name="Nature">
        <title>rRNA introns, odd ribosomes, and small enigmatic genomes across a large radiation of phyla.</title>
        <authorList>
            <person name="Brown C.T."/>
            <person name="Hug L.A."/>
            <person name="Thomas B.C."/>
            <person name="Sharon I."/>
            <person name="Castelle C.J."/>
            <person name="Singh A."/>
            <person name="Wilkins M.J."/>
            <person name="Williams K.H."/>
            <person name="Banfield J.F."/>
        </authorList>
    </citation>
    <scope>NUCLEOTIDE SEQUENCE [LARGE SCALE GENOMIC DNA]</scope>
</reference>